<keyword evidence="6" id="KW-1185">Reference proteome</keyword>
<evidence type="ECO:0000259" key="3">
    <source>
        <dbReference type="Pfam" id="PF00534"/>
    </source>
</evidence>
<dbReference type="Pfam" id="PF13439">
    <property type="entry name" value="Glyco_transf_4"/>
    <property type="match status" value="1"/>
</dbReference>
<evidence type="ECO:0000256" key="2">
    <source>
        <dbReference type="ARBA" id="ARBA00022679"/>
    </source>
</evidence>
<dbReference type="GO" id="GO:0016757">
    <property type="term" value="F:glycosyltransferase activity"/>
    <property type="evidence" value="ECO:0007669"/>
    <property type="project" value="UniProtKB-KW"/>
</dbReference>
<dbReference type="OrthoDB" id="9787617at2"/>
<dbReference type="PANTHER" id="PTHR12526:SF629">
    <property type="entry name" value="TEICHURONIC ACID BIOSYNTHESIS GLYCOSYLTRANSFERASE TUAH-RELATED"/>
    <property type="match status" value="1"/>
</dbReference>
<dbReference type="Gene3D" id="3.40.50.2000">
    <property type="entry name" value="Glycogen Phosphorylase B"/>
    <property type="match status" value="2"/>
</dbReference>
<dbReference type="CDD" id="cd03820">
    <property type="entry name" value="GT4_AmsD-like"/>
    <property type="match status" value="1"/>
</dbReference>
<feature type="domain" description="Glycosyltransferase subfamily 4-like N-terminal" evidence="4">
    <location>
        <begin position="13"/>
        <end position="171"/>
    </location>
</feature>
<feature type="domain" description="Glycosyl transferase family 1" evidence="3">
    <location>
        <begin position="178"/>
        <end position="336"/>
    </location>
</feature>
<dbReference type="InterPro" id="IPR001296">
    <property type="entry name" value="Glyco_trans_1"/>
</dbReference>
<evidence type="ECO:0000313" key="6">
    <source>
        <dbReference type="Proteomes" id="UP000248646"/>
    </source>
</evidence>
<name>A0A2W7N3P3_9BACI</name>
<accession>A0A2W7N3P3</accession>
<dbReference type="SUPFAM" id="SSF53756">
    <property type="entry name" value="UDP-Glycosyltransferase/glycogen phosphorylase"/>
    <property type="match status" value="1"/>
</dbReference>
<evidence type="ECO:0000313" key="5">
    <source>
        <dbReference type="EMBL" id="PZX05944.1"/>
    </source>
</evidence>
<evidence type="ECO:0000256" key="1">
    <source>
        <dbReference type="ARBA" id="ARBA00022676"/>
    </source>
</evidence>
<proteinExistence type="predicted"/>
<sequence length="361" mass="42020">MKIAYLVPTISNFGGIERVTSLLTNQIALNDKYDITVISYYYSGEEVYEISPRINKKYIYNYRISLKKGIYKAVKFIREDIDIESYDILVVCGSIFFPIGVLGTMFKKTKLILWEHTHYYGNSELKLQKISRKGWVEFADAIITLTDSDRKVYLKKSINKKVYTIPNPLDPRLEFVEKKKDIHENKIISVGRLTEIKNFEECIEVADILLKKYSNWTWDIYGEGNRRDHLNKLINIYGLEKKVNLMGNISNIYEKYNEYKIFVSTSKSEGFGLAILESMAMGVPVISYDVPYGPSELIDNGKNGYLIPFKDKRQLLDRIETLMNNNTQRNEFAEKGIIKAESYNLDEISRKWGDHFNKLMS</sequence>
<dbReference type="PANTHER" id="PTHR12526">
    <property type="entry name" value="GLYCOSYLTRANSFERASE"/>
    <property type="match status" value="1"/>
</dbReference>
<dbReference type="Proteomes" id="UP000248646">
    <property type="component" value="Unassembled WGS sequence"/>
</dbReference>
<reference evidence="5 6" key="1">
    <citation type="submission" date="2018-06" db="EMBL/GenBank/DDBJ databases">
        <title>Genomic Encyclopedia of Type Strains, Phase IV (KMG-IV): sequencing the most valuable type-strain genomes for metagenomic binning, comparative biology and taxonomic classification.</title>
        <authorList>
            <person name="Goeker M."/>
        </authorList>
    </citation>
    <scope>NUCLEOTIDE SEQUENCE [LARGE SCALE GENOMIC DNA]</scope>
    <source>
        <strain evidence="5 6">DSM 5</strain>
    </source>
</reference>
<dbReference type="Pfam" id="PF00534">
    <property type="entry name" value="Glycos_transf_1"/>
    <property type="match status" value="1"/>
</dbReference>
<evidence type="ECO:0000259" key="4">
    <source>
        <dbReference type="Pfam" id="PF13439"/>
    </source>
</evidence>
<organism evidence="5 6">
    <name type="scientific">Psychrobacillus insolitus</name>
    <dbReference type="NCBI Taxonomy" id="1461"/>
    <lineage>
        <taxon>Bacteria</taxon>
        <taxon>Bacillati</taxon>
        <taxon>Bacillota</taxon>
        <taxon>Bacilli</taxon>
        <taxon>Bacillales</taxon>
        <taxon>Bacillaceae</taxon>
        <taxon>Psychrobacillus</taxon>
    </lineage>
</organism>
<dbReference type="EMBL" id="QKZI01000002">
    <property type="protein sequence ID" value="PZX05944.1"/>
    <property type="molecule type" value="Genomic_DNA"/>
</dbReference>
<gene>
    <name evidence="5" type="ORF">C7437_102411</name>
</gene>
<dbReference type="AlphaFoldDB" id="A0A2W7N3P3"/>
<comment type="caution">
    <text evidence="5">The sequence shown here is derived from an EMBL/GenBank/DDBJ whole genome shotgun (WGS) entry which is preliminary data.</text>
</comment>
<protein>
    <submittedName>
        <fullName evidence="5">Glycosyltransferase involved in cell wall biosynthesis</fullName>
    </submittedName>
</protein>
<dbReference type="InterPro" id="IPR028098">
    <property type="entry name" value="Glyco_trans_4-like_N"/>
</dbReference>
<keyword evidence="2 5" id="KW-0808">Transferase</keyword>
<dbReference type="RefSeq" id="WP_111439382.1">
    <property type="nucleotide sequence ID" value="NZ_QKZI01000002.1"/>
</dbReference>
<keyword evidence="1" id="KW-0328">Glycosyltransferase</keyword>